<accession>A0A1D8N5X5</accession>
<name>A0A1D8N5X5_YARLL</name>
<dbReference type="EMBL" id="CP017554">
    <property type="protein sequence ID" value="AOW01039.1"/>
    <property type="molecule type" value="Genomic_DNA"/>
</dbReference>
<organism evidence="1 2">
    <name type="scientific">Yarrowia lipolytica</name>
    <name type="common">Candida lipolytica</name>
    <dbReference type="NCBI Taxonomy" id="4952"/>
    <lineage>
        <taxon>Eukaryota</taxon>
        <taxon>Fungi</taxon>
        <taxon>Dikarya</taxon>
        <taxon>Ascomycota</taxon>
        <taxon>Saccharomycotina</taxon>
        <taxon>Dipodascomycetes</taxon>
        <taxon>Dipodascales</taxon>
        <taxon>Dipodascales incertae sedis</taxon>
        <taxon>Yarrowia</taxon>
    </lineage>
</organism>
<dbReference type="AlphaFoldDB" id="A0A1D8N5X5"/>
<protein>
    <submittedName>
        <fullName evidence="1">Uncharacterized protein</fullName>
    </submittedName>
</protein>
<dbReference type="GeneID" id="94582591"/>
<reference evidence="1 2" key="1">
    <citation type="journal article" date="2016" name="PLoS ONE">
        <title>Sequence Assembly of Yarrowia lipolytica Strain W29/CLIB89 Shows Transposable Element Diversity.</title>
        <authorList>
            <person name="Magnan C."/>
            <person name="Yu J."/>
            <person name="Chang I."/>
            <person name="Jahn E."/>
            <person name="Kanomata Y."/>
            <person name="Wu J."/>
            <person name="Zeller M."/>
            <person name="Oakes M."/>
            <person name="Baldi P."/>
            <person name="Sandmeyer S."/>
        </authorList>
    </citation>
    <scope>NUCLEOTIDE SEQUENCE [LARGE SCALE GENOMIC DNA]</scope>
    <source>
        <strain evidence="2">CLIB89(W29)</strain>
    </source>
</reference>
<evidence type="ECO:0000313" key="1">
    <source>
        <dbReference type="EMBL" id="AOW01039.1"/>
    </source>
</evidence>
<dbReference type="Proteomes" id="UP000182444">
    <property type="component" value="Chromosome 1B"/>
</dbReference>
<dbReference type="RefSeq" id="XP_068138029.1">
    <property type="nucleotide sequence ID" value="XM_068281928.1"/>
</dbReference>
<proteinExistence type="predicted"/>
<dbReference type="VEuPathDB" id="FungiDB:YALI1_B01568g"/>
<sequence length="75" mass="8345">MDMSRSGAVWNHRAFGNNREARQDYSDHAKVTLTSLNYSKPVSSSIKLLNQLWSDSNSLIASCTDYSCDCTGLII</sequence>
<gene>
    <name evidence="1" type="ORF">YALI1_B01568g</name>
</gene>
<evidence type="ECO:0000313" key="2">
    <source>
        <dbReference type="Proteomes" id="UP000182444"/>
    </source>
</evidence>